<dbReference type="InterPro" id="IPR007159">
    <property type="entry name" value="SpoVT-AbrB_dom"/>
</dbReference>
<dbReference type="eggNOG" id="arCOG00818">
    <property type="taxonomic scope" value="Archaea"/>
</dbReference>
<dbReference type="GO" id="GO:0003677">
    <property type="term" value="F:DNA binding"/>
    <property type="evidence" value="ECO:0007669"/>
    <property type="project" value="InterPro"/>
</dbReference>
<protein>
    <submittedName>
        <fullName evidence="2">Looped-hinge helix DNA binding domain, AbrB family</fullName>
    </submittedName>
</protein>
<dbReference type="GeneID" id="41596172"/>
<dbReference type="Pfam" id="PF04014">
    <property type="entry name" value="MazE_antitoxin"/>
    <property type="match status" value="1"/>
</dbReference>
<accession>A0A075MLK0</accession>
<proteinExistence type="predicted"/>
<name>A0A075MLK0_9ARCH</name>
<dbReference type="OrthoDB" id="8993at2157"/>
<feature type="domain" description="SpoVT-AbrB" evidence="1">
    <location>
        <begin position="9"/>
        <end position="51"/>
    </location>
</feature>
<dbReference type="NCBIfam" id="TIGR01439">
    <property type="entry name" value="lp_hng_hel_AbrB"/>
    <property type="match status" value="1"/>
</dbReference>
<dbReference type="HOGENOM" id="CLU_182718_0_0_2"/>
<dbReference type="KEGG" id="nev:NTE_00259"/>
<dbReference type="SUPFAM" id="SSF89447">
    <property type="entry name" value="AbrB/MazE/MraZ-like"/>
    <property type="match status" value="1"/>
</dbReference>
<evidence type="ECO:0000259" key="1">
    <source>
        <dbReference type="SMART" id="SM00966"/>
    </source>
</evidence>
<organism evidence="2 3">
    <name type="scientific">Candidatus Nitrososphaera evergladensis SR1</name>
    <dbReference type="NCBI Taxonomy" id="1459636"/>
    <lineage>
        <taxon>Archaea</taxon>
        <taxon>Nitrososphaerota</taxon>
        <taxon>Nitrososphaeria</taxon>
        <taxon>Nitrososphaerales</taxon>
        <taxon>Nitrososphaeraceae</taxon>
        <taxon>Nitrososphaera</taxon>
    </lineage>
</organism>
<gene>
    <name evidence="2" type="ORF">NTE_00259</name>
</gene>
<dbReference type="Gene3D" id="2.10.260.10">
    <property type="match status" value="1"/>
</dbReference>
<evidence type="ECO:0000313" key="2">
    <source>
        <dbReference type="EMBL" id="AIF82341.1"/>
    </source>
</evidence>
<dbReference type="SMART" id="SM00966">
    <property type="entry name" value="SpoVT_AbrB"/>
    <property type="match status" value="1"/>
</dbReference>
<sequence>MVEEGESIVTVTKKGQATIPKALRKKHRIGKKVLVIDTEEGVLIKPVQDPYMEKGSLKALFEDRTSRELVEEAQLEEIKKDRRSLLKEGGKDRQ</sequence>
<keyword evidence="3" id="KW-1185">Reference proteome</keyword>
<dbReference type="EMBL" id="CP007174">
    <property type="protein sequence ID" value="AIF82341.1"/>
    <property type="molecule type" value="Genomic_DNA"/>
</dbReference>
<dbReference type="RefSeq" id="WP_148699346.1">
    <property type="nucleotide sequence ID" value="NZ_CP007174.1"/>
</dbReference>
<dbReference type="Proteomes" id="UP000028194">
    <property type="component" value="Chromosome"/>
</dbReference>
<evidence type="ECO:0000313" key="3">
    <source>
        <dbReference type="Proteomes" id="UP000028194"/>
    </source>
</evidence>
<dbReference type="AlphaFoldDB" id="A0A075MLK0"/>
<dbReference type="InterPro" id="IPR037914">
    <property type="entry name" value="SpoVT-AbrB_sf"/>
</dbReference>
<reference evidence="2 3" key="1">
    <citation type="journal article" date="2014" name="PLoS ONE">
        <title>Genome Sequence of Candidatus Nitrososphaera evergladensis from Group I.1b Enriched from Everglades Soil Reveals Novel Genomic Features of the Ammonia-Oxidizing Archaea.</title>
        <authorList>
            <person name="Zhalnina K.V."/>
            <person name="Dias R."/>
            <person name="Leonard M.T."/>
            <person name="Dorr de Quadros P."/>
            <person name="Camargo F.A."/>
            <person name="Drew J.C."/>
            <person name="Farmerie W.G."/>
            <person name="Daroub S.H."/>
            <person name="Triplett E.W."/>
        </authorList>
    </citation>
    <scope>NUCLEOTIDE SEQUENCE [LARGE SCALE GENOMIC DNA]</scope>
    <source>
        <strain evidence="2 3">SR1</strain>
    </source>
</reference>